<evidence type="ECO:0000313" key="1">
    <source>
        <dbReference type="EMBL" id="GIO27677.1"/>
    </source>
</evidence>
<accession>A0A919X807</accession>
<dbReference type="EMBL" id="BORP01000004">
    <property type="protein sequence ID" value="GIO27677.1"/>
    <property type="molecule type" value="Genomic_DNA"/>
</dbReference>
<protein>
    <recommendedName>
        <fullName evidence="3">Holin-like toxin</fullName>
    </recommendedName>
</protein>
<keyword evidence="2" id="KW-1185">Reference proteome</keyword>
<evidence type="ECO:0000313" key="2">
    <source>
        <dbReference type="Proteomes" id="UP000676917"/>
    </source>
</evidence>
<organism evidence="1 2">
    <name type="scientific">Ornithinibacillus bavariensis</name>
    <dbReference type="NCBI Taxonomy" id="545502"/>
    <lineage>
        <taxon>Bacteria</taxon>
        <taxon>Bacillati</taxon>
        <taxon>Bacillota</taxon>
        <taxon>Bacilli</taxon>
        <taxon>Bacillales</taxon>
        <taxon>Bacillaceae</taxon>
        <taxon>Ornithinibacillus</taxon>
    </lineage>
</organism>
<name>A0A919X807_9BACI</name>
<reference evidence="1" key="1">
    <citation type="submission" date="2021-03" db="EMBL/GenBank/DDBJ databases">
        <title>Antimicrobial resistance genes in bacteria isolated from Japanese honey, and their potential for conferring macrolide and lincosamide resistance in the American foulbrood pathogen Paenibacillus larvae.</title>
        <authorList>
            <person name="Okamoto M."/>
            <person name="Kumagai M."/>
            <person name="Kanamori H."/>
            <person name="Takamatsu D."/>
        </authorList>
    </citation>
    <scope>NUCLEOTIDE SEQUENCE</scope>
    <source>
        <strain evidence="1">J43TS3</strain>
    </source>
</reference>
<dbReference type="AlphaFoldDB" id="A0A919X807"/>
<comment type="caution">
    <text evidence="1">The sequence shown here is derived from an EMBL/GenBank/DDBJ whole genome shotgun (WGS) entry which is preliminary data.</text>
</comment>
<evidence type="ECO:0008006" key="3">
    <source>
        <dbReference type="Google" id="ProtNLM"/>
    </source>
</evidence>
<gene>
    <name evidence="1" type="ORF">J43TS3_22880</name>
</gene>
<sequence length="40" mass="4622">MPMEIELVLLLLTVLFAAGGFLLKLLDFIRQLVKDFTDKR</sequence>
<proteinExistence type="predicted"/>
<dbReference type="Proteomes" id="UP000676917">
    <property type="component" value="Unassembled WGS sequence"/>
</dbReference>